<protein>
    <submittedName>
        <fullName evidence="1">Uncharacterized protein</fullName>
    </submittedName>
</protein>
<proteinExistence type="predicted"/>
<dbReference type="EMBL" id="WOCE01000010">
    <property type="protein sequence ID" value="KAE9605117.1"/>
    <property type="molecule type" value="Genomic_DNA"/>
</dbReference>
<dbReference type="Proteomes" id="UP000447434">
    <property type="component" value="Chromosome 10"/>
</dbReference>
<sequence>MEENLLQRYWKLHQPSQSFFIGRRQSAKRPCFIGAMFTCFISLTEI</sequence>
<evidence type="ECO:0000313" key="1">
    <source>
        <dbReference type="EMBL" id="KAE9605117.1"/>
    </source>
</evidence>
<comment type="caution">
    <text evidence="1">The sequence shown here is derived from an EMBL/GenBank/DDBJ whole genome shotgun (WGS) entry which is preliminary data.</text>
</comment>
<name>A0A6A4PTZ3_LUPAL</name>
<gene>
    <name evidence="1" type="ORF">Lalb_Chr10g0093811</name>
</gene>
<reference evidence="2" key="1">
    <citation type="journal article" date="2020" name="Nat. Commun.">
        <title>Genome sequence of the cluster root forming white lupin.</title>
        <authorList>
            <person name="Hufnagel B."/>
            <person name="Marques A."/>
            <person name="Soriano A."/>
            <person name="Marques L."/>
            <person name="Divol F."/>
            <person name="Doumas P."/>
            <person name="Sallet E."/>
            <person name="Mancinotti D."/>
            <person name="Carrere S."/>
            <person name="Marande W."/>
            <person name="Arribat S."/>
            <person name="Keller J."/>
            <person name="Huneau C."/>
            <person name="Blein T."/>
            <person name="Aime D."/>
            <person name="Laguerre M."/>
            <person name="Taylor J."/>
            <person name="Schubert V."/>
            <person name="Nelson M."/>
            <person name="Geu-Flores F."/>
            <person name="Crespi M."/>
            <person name="Gallardo-Guerrero K."/>
            <person name="Delaux P.-M."/>
            <person name="Salse J."/>
            <person name="Berges H."/>
            <person name="Guyot R."/>
            <person name="Gouzy J."/>
            <person name="Peret B."/>
        </authorList>
    </citation>
    <scope>NUCLEOTIDE SEQUENCE [LARGE SCALE GENOMIC DNA]</scope>
    <source>
        <strain evidence="2">cv. Amiga</strain>
    </source>
</reference>
<dbReference type="AlphaFoldDB" id="A0A6A4PTZ3"/>
<organism evidence="1 2">
    <name type="scientific">Lupinus albus</name>
    <name type="common">White lupine</name>
    <name type="synonym">Lupinus termis</name>
    <dbReference type="NCBI Taxonomy" id="3870"/>
    <lineage>
        <taxon>Eukaryota</taxon>
        <taxon>Viridiplantae</taxon>
        <taxon>Streptophyta</taxon>
        <taxon>Embryophyta</taxon>
        <taxon>Tracheophyta</taxon>
        <taxon>Spermatophyta</taxon>
        <taxon>Magnoliopsida</taxon>
        <taxon>eudicotyledons</taxon>
        <taxon>Gunneridae</taxon>
        <taxon>Pentapetalae</taxon>
        <taxon>rosids</taxon>
        <taxon>fabids</taxon>
        <taxon>Fabales</taxon>
        <taxon>Fabaceae</taxon>
        <taxon>Papilionoideae</taxon>
        <taxon>50 kb inversion clade</taxon>
        <taxon>genistoids sensu lato</taxon>
        <taxon>core genistoids</taxon>
        <taxon>Genisteae</taxon>
        <taxon>Lupinus</taxon>
    </lineage>
</organism>
<accession>A0A6A4PTZ3</accession>
<evidence type="ECO:0000313" key="2">
    <source>
        <dbReference type="Proteomes" id="UP000447434"/>
    </source>
</evidence>
<keyword evidence="2" id="KW-1185">Reference proteome</keyword>